<evidence type="ECO:0000256" key="4">
    <source>
        <dbReference type="ARBA" id="ARBA00022968"/>
    </source>
</evidence>
<dbReference type="Pfam" id="PF03016">
    <property type="entry name" value="Exostosin_GT47"/>
    <property type="match status" value="1"/>
</dbReference>
<keyword evidence="3" id="KW-0328">Glycosyltransferase</keyword>
<protein>
    <recommendedName>
        <fullName evidence="6">Exostosin GT47 domain-containing protein</fullName>
    </recommendedName>
</protein>
<evidence type="ECO:0000313" key="7">
    <source>
        <dbReference type="EMBL" id="KAG9447429.1"/>
    </source>
</evidence>
<proteinExistence type="inferred from homology"/>
<evidence type="ECO:0000256" key="2">
    <source>
        <dbReference type="ARBA" id="ARBA00010271"/>
    </source>
</evidence>
<evidence type="ECO:0000259" key="6">
    <source>
        <dbReference type="Pfam" id="PF03016"/>
    </source>
</evidence>
<keyword evidence="4" id="KW-0735">Signal-anchor</keyword>
<sequence>MAAGSASKRRPKSASGGHQPQQLLLLLLVVVAAASWFLYVRASLPQQHGTSQNPPVIPEVVSRHKPLAAVPSSSPPSHLSHFSAASNSNFVSDGPYHDWELFRPDFEEMLRSLRIFVYPDVYDESSPFARIFLPHRDPLDPKLGNYYSEHMFKINLLRSSFLTSIPEDAHFFYMPFSINALRNDPRLHSEASIADFVAQYTTNISREFKFWNASKGSDHFYVYCHSVGRDAAGKHRELQTNAVQVTCSSSYFQRFFVAHKDVGLPQVWPRKPEKQLVPPEKRTRLVFFAGRAKNSNIRKELISLWENDTHLDIFSSSPPFPYEEGFRRSRFCLHVKGYDVNTARISDALHYGCIPVIISNYYDLPFANALDWTKFSLVLSSQDVPSLKQILLSIPNKSQGTFPVAYEAQRL</sequence>
<accession>A0AAV7EGN4</accession>
<evidence type="ECO:0000256" key="3">
    <source>
        <dbReference type="ARBA" id="ARBA00022676"/>
    </source>
</evidence>
<dbReference type="InterPro" id="IPR004263">
    <property type="entry name" value="Exostosin"/>
</dbReference>
<dbReference type="PANTHER" id="PTHR11062">
    <property type="entry name" value="EXOSTOSIN HEPARAN SULFATE GLYCOSYLTRANSFERASE -RELATED"/>
    <property type="match status" value="1"/>
</dbReference>
<keyword evidence="3" id="KW-0808">Transferase</keyword>
<gene>
    <name evidence="7" type="ORF">H6P81_013557</name>
</gene>
<dbReference type="GO" id="GO:0016757">
    <property type="term" value="F:glycosyltransferase activity"/>
    <property type="evidence" value="ECO:0007669"/>
    <property type="project" value="UniProtKB-KW"/>
</dbReference>
<evidence type="ECO:0000313" key="8">
    <source>
        <dbReference type="Proteomes" id="UP000825729"/>
    </source>
</evidence>
<feature type="domain" description="Exostosin GT47" evidence="6">
    <location>
        <begin position="111"/>
        <end position="392"/>
    </location>
</feature>
<dbReference type="InterPro" id="IPR040911">
    <property type="entry name" value="Exostosin_GT47"/>
</dbReference>
<dbReference type="AlphaFoldDB" id="A0AAV7EGN4"/>
<evidence type="ECO:0000256" key="5">
    <source>
        <dbReference type="ARBA" id="ARBA00023034"/>
    </source>
</evidence>
<keyword evidence="5" id="KW-0333">Golgi apparatus</keyword>
<comment type="similarity">
    <text evidence="2">Belongs to the glycosyltransferase 47 family.</text>
</comment>
<name>A0AAV7EGN4_ARIFI</name>
<organism evidence="7 8">
    <name type="scientific">Aristolochia fimbriata</name>
    <name type="common">White veined hardy Dutchman's pipe vine</name>
    <dbReference type="NCBI Taxonomy" id="158543"/>
    <lineage>
        <taxon>Eukaryota</taxon>
        <taxon>Viridiplantae</taxon>
        <taxon>Streptophyta</taxon>
        <taxon>Embryophyta</taxon>
        <taxon>Tracheophyta</taxon>
        <taxon>Spermatophyta</taxon>
        <taxon>Magnoliopsida</taxon>
        <taxon>Magnoliidae</taxon>
        <taxon>Piperales</taxon>
        <taxon>Aristolochiaceae</taxon>
        <taxon>Aristolochia</taxon>
    </lineage>
</organism>
<evidence type="ECO:0000256" key="1">
    <source>
        <dbReference type="ARBA" id="ARBA00004323"/>
    </source>
</evidence>
<keyword evidence="8" id="KW-1185">Reference proteome</keyword>
<comment type="caution">
    <text evidence="7">The sequence shown here is derived from an EMBL/GenBank/DDBJ whole genome shotgun (WGS) entry which is preliminary data.</text>
</comment>
<dbReference type="Proteomes" id="UP000825729">
    <property type="component" value="Unassembled WGS sequence"/>
</dbReference>
<dbReference type="GO" id="GO:0000139">
    <property type="term" value="C:Golgi membrane"/>
    <property type="evidence" value="ECO:0007669"/>
    <property type="project" value="UniProtKB-SubCell"/>
</dbReference>
<keyword evidence="4" id="KW-0812">Transmembrane</keyword>
<dbReference type="EMBL" id="JAINDJ010000005">
    <property type="protein sequence ID" value="KAG9447429.1"/>
    <property type="molecule type" value="Genomic_DNA"/>
</dbReference>
<comment type="subcellular location">
    <subcellularLocation>
        <location evidence="1">Golgi apparatus membrane</location>
        <topology evidence="1">Single-pass type II membrane protein</topology>
    </subcellularLocation>
</comment>
<reference evidence="7 8" key="1">
    <citation type="submission" date="2021-07" db="EMBL/GenBank/DDBJ databases">
        <title>The Aristolochia fimbriata genome: insights into angiosperm evolution, floral development and chemical biosynthesis.</title>
        <authorList>
            <person name="Jiao Y."/>
        </authorList>
    </citation>
    <scope>NUCLEOTIDE SEQUENCE [LARGE SCALE GENOMIC DNA]</scope>
    <source>
        <strain evidence="7">IBCAS-2021</strain>
        <tissue evidence="7">Leaf</tissue>
    </source>
</reference>
<dbReference type="PANTHER" id="PTHR11062:SF235">
    <property type="entry name" value="GLYCOSYLTRANSFERASE-LIKE PROTEIN"/>
    <property type="match status" value="1"/>
</dbReference>